<dbReference type="AlphaFoldDB" id="A0A9W7MMC6"/>
<feature type="domain" description="J" evidence="3">
    <location>
        <begin position="80"/>
        <end position="158"/>
    </location>
</feature>
<accession>A0A9W7MMC6</accession>
<dbReference type="GO" id="GO:0071218">
    <property type="term" value="P:cellular response to misfolded protein"/>
    <property type="evidence" value="ECO:0007669"/>
    <property type="project" value="TreeGrafter"/>
</dbReference>
<dbReference type="Proteomes" id="UP001165190">
    <property type="component" value="Unassembled WGS sequence"/>
</dbReference>
<dbReference type="PROSITE" id="PS50005">
    <property type="entry name" value="TPR"/>
    <property type="match status" value="1"/>
</dbReference>
<name>A0A9W7MMC6_HIBTR</name>
<feature type="compositionally biased region" description="Basic and acidic residues" evidence="2">
    <location>
        <begin position="51"/>
        <end position="60"/>
    </location>
</feature>
<evidence type="ECO:0000313" key="4">
    <source>
        <dbReference type="EMBL" id="GMJ07479.1"/>
    </source>
</evidence>
<feature type="region of interest" description="Disordered" evidence="2">
    <location>
        <begin position="41"/>
        <end position="99"/>
    </location>
</feature>
<dbReference type="InterPro" id="IPR036869">
    <property type="entry name" value="J_dom_sf"/>
</dbReference>
<proteinExistence type="predicted"/>
<evidence type="ECO:0000259" key="3">
    <source>
        <dbReference type="PROSITE" id="PS50076"/>
    </source>
</evidence>
<dbReference type="EMBL" id="BSYR01000048">
    <property type="protein sequence ID" value="GMJ07479.1"/>
    <property type="molecule type" value="Genomic_DNA"/>
</dbReference>
<dbReference type="OrthoDB" id="10250354at2759"/>
<feature type="repeat" description="TPR" evidence="1">
    <location>
        <begin position="8"/>
        <end position="41"/>
    </location>
</feature>
<dbReference type="Pfam" id="PF00226">
    <property type="entry name" value="DnaJ"/>
    <property type="match status" value="1"/>
</dbReference>
<dbReference type="SUPFAM" id="SSF46565">
    <property type="entry name" value="Chaperone J-domain"/>
    <property type="match status" value="1"/>
</dbReference>
<sequence length="267" mass="29977">MDGNKDDALIHLKIGKEALDAGNRSRALKFFTKARRIDPTLPVDDLLSATAERESDDRTTPDSSPPRPFDQPSIRQRNRSTQSAASLPPSSPTAAAASYTEEQIKIAKQIKEKKDYYEILVHPDKNKAPGAEEAYKAVTKAFQCLSNEESRQKYDIVGSEEPVYEKRASAYGESNGFNGFHGTEFDADEIFCNFFFGGMPPASRRSSSRIIRLIVRTPERLRIEESVESDYYSVLSQNCRLELQRRQCGFIGETPHCDLLQKFPSAA</sequence>
<comment type="caution">
    <text evidence="4">The sequence shown here is derived from an EMBL/GenBank/DDBJ whole genome shotgun (WGS) entry which is preliminary data.</text>
</comment>
<dbReference type="Gene3D" id="1.10.287.110">
    <property type="entry name" value="DnaJ domain"/>
    <property type="match status" value="1"/>
</dbReference>
<reference evidence="4" key="1">
    <citation type="submission" date="2023-05" db="EMBL/GenBank/DDBJ databases">
        <title>Genome and transcriptome analyses reveal genes involved in the formation of fine ridges on petal epidermal cells in Hibiscus trionum.</title>
        <authorList>
            <person name="Koshimizu S."/>
            <person name="Masuda S."/>
            <person name="Ishii T."/>
            <person name="Shirasu K."/>
            <person name="Hoshino A."/>
            <person name="Arita M."/>
        </authorList>
    </citation>
    <scope>NUCLEOTIDE SEQUENCE</scope>
    <source>
        <strain evidence="4">Hamamatsu line</strain>
    </source>
</reference>
<dbReference type="PROSITE" id="PS00636">
    <property type="entry name" value="DNAJ_1"/>
    <property type="match status" value="1"/>
</dbReference>
<evidence type="ECO:0000256" key="1">
    <source>
        <dbReference type="PROSITE-ProRule" id="PRU00339"/>
    </source>
</evidence>
<dbReference type="PROSITE" id="PS50076">
    <property type="entry name" value="DNAJ_2"/>
    <property type="match status" value="1"/>
</dbReference>
<dbReference type="InterPro" id="IPR051100">
    <property type="entry name" value="DnaJ_subfamily_B/C"/>
</dbReference>
<keyword evidence="5" id="KW-1185">Reference proteome</keyword>
<dbReference type="PANTHER" id="PTHR43908:SF3">
    <property type="entry name" value="AT29763P-RELATED"/>
    <property type="match status" value="1"/>
</dbReference>
<dbReference type="InterPro" id="IPR018253">
    <property type="entry name" value="DnaJ_domain_CS"/>
</dbReference>
<dbReference type="PANTHER" id="PTHR43908">
    <property type="entry name" value="AT29763P-RELATED"/>
    <property type="match status" value="1"/>
</dbReference>
<protein>
    <recommendedName>
        <fullName evidence="3">J domain-containing protein</fullName>
    </recommendedName>
</protein>
<keyword evidence="1" id="KW-0802">TPR repeat</keyword>
<evidence type="ECO:0000313" key="5">
    <source>
        <dbReference type="Proteomes" id="UP001165190"/>
    </source>
</evidence>
<organism evidence="4 5">
    <name type="scientific">Hibiscus trionum</name>
    <name type="common">Flower of an hour</name>
    <dbReference type="NCBI Taxonomy" id="183268"/>
    <lineage>
        <taxon>Eukaryota</taxon>
        <taxon>Viridiplantae</taxon>
        <taxon>Streptophyta</taxon>
        <taxon>Embryophyta</taxon>
        <taxon>Tracheophyta</taxon>
        <taxon>Spermatophyta</taxon>
        <taxon>Magnoliopsida</taxon>
        <taxon>eudicotyledons</taxon>
        <taxon>Gunneridae</taxon>
        <taxon>Pentapetalae</taxon>
        <taxon>rosids</taxon>
        <taxon>malvids</taxon>
        <taxon>Malvales</taxon>
        <taxon>Malvaceae</taxon>
        <taxon>Malvoideae</taxon>
        <taxon>Hibiscus</taxon>
    </lineage>
</organism>
<evidence type="ECO:0000256" key="2">
    <source>
        <dbReference type="SAM" id="MobiDB-lite"/>
    </source>
</evidence>
<gene>
    <name evidence="4" type="ORF">HRI_004417100</name>
</gene>
<dbReference type="CDD" id="cd06257">
    <property type="entry name" value="DnaJ"/>
    <property type="match status" value="1"/>
</dbReference>
<feature type="compositionally biased region" description="Low complexity" evidence="2">
    <location>
        <begin position="80"/>
        <end position="99"/>
    </location>
</feature>
<dbReference type="InterPro" id="IPR019734">
    <property type="entry name" value="TPR_rpt"/>
</dbReference>
<dbReference type="GO" id="GO:0005789">
    <property type="term" value="C:endoplasmic reticulum membrane"/>
    <property type="evidence" value="ECO:0007669"/>
    <property type="project" value="TreeGrafter"/>
</dbReference>
<dbReference type="GO" id="GO:0030544">
    <property type="term" value="F:Hsp70 protein binding"/>
    <property type="evidence" value="ECO:0007669"/>
    <property type="project" value="TreeGrafter"/>
</dbReference>
<dbReference type="InterPro" id="IPR001623">
    <property type="entry name" value="DnaJ_domain"/>
</dbReference>